<dbReference type="Gene3D" id="1.20.1260.10">
    <property type="match status" value="1"/>
</dbReference>
<name>A0A9E2L2P7_9SPIR</name>
<sequence>MSNLERSIESEHTEWEFVYPHFADIALREGFPRLATVWRSIAVAEKYHEKRFRAMLQNVQAGNEIESFYQSLIRSAEKIRVLRCDSCGYVAEDGVVPDFCPVCGIGPEQFKPLGKT</sequence>
<keyword evidence="2" id="KW-0408">Iron</keyword>
<dbReference type="SUPFAM" id="SSF47240">
    <property type="entry name" value="Ferritin-like"/>
    <property type="match status" value="1"/>
</dbReference>
<evidence type="ECO:0000256" key="1">
    <source>
        <dbReference type="ARBA" id="ARBA00022723"/>
    </source>
</evidence>
<evidence type="ECO:0000259" key="4">
    <source>
        <dbReference type="Pfam" id="PF21349"/>
    </source>
</evidence>
<dbReference type="GO" id="GO:0046872">
    <property type="term" value="F:metal ion binding"/>
    <property type="evidence" value="ECO:0007669"/>
    <property type="project" value="UniProtKB-KW"/>
</dbReference>
<proteinExistence type="predicted"/>
<dbReference type="InterPro" id="IPR009078">
    <property type="entry name" value="Ferritin-like_SF"/>
</dbReference>
<evidence type="ECO:0000259" key="3">
    <source>
        <dbReference type="Pfam" id="PF02915"/>
    </source>
</evidence>
<feature type="domain" description="Rubrerythrin diiron-binding" evidence="3">
    <location>
        <begin position="3"/>
        <end position="55"/>
    </location>
</feature>
<dbReference type="InterPro" id="IPR012347">
    <property type="entry name" value="Ferritin-like"/>
</dbReference>
<dbReference type="EMBL" id="JAHLFV010000209">
    <property type="protein sequence ID" value="MBU3850704.1"/>
    <property type="molecule type" value="Genomic_DNA"/>
</dbReference>
<comment type="caution">
    <text evidence="5">The sequence shown here is derived from an EMBL/GenBank/DDBJ whole genome shotgun (WGS) entry which is preliminary data.</text>
</comment>
<dbReference type="Pfam" id="PF21349">
    <property type="entry name" value="RUBY_RBDX"/>
    <property type="match status" value="1"/>
</dbReference>
<dbReference type="SUPFAM" id="SSF57802">
    <property type="entry name" value="Rubredoxin-like"/>
    <property type="match status" value="1"/>
</dbReference>
<gene>
    <name evidence="5" type="ORF">IAA16_09070</name>
</gene>
<dbReference type="PANTHER" id="PTHR43865">
    <property type="entry name" value="RUBRERYTHRIN-RELATED"/>
    <property type="match status" value="1"/>
</dbReference>
<dbReference type="GO" id="GO:0016491">
    <property type="term" value="F:oxidoreductase activity"/>
    <property type="evidence" value="ECO:0007669"/>
    <property type="project" value="InterPro"/>
</dbReference>
<dbReference type="InterPro" id="IPR003251">
    <property type="entry name" value="Rr_diiron-bd_dom"/>
</dbReference>
<dbReference type="Proteomes" id="UP000823914">
    <property type="component" value="Unassembled WGS sequence"/>
</dbReference>
<evidence type="ECO:0000313" key="5">
    <source>
        <dbReference type="EMBL" id="MBU3850704.1"/>
    </source>
</evidence>
<evidence type="ECO:0000256" key="2">
    <source>
        <dbReference type="ARBA" id="ARBA00023004"/>
    </source>
</evidence>
<dbReference type="PANTHER" id="PTHR43865:SF1">
    <property type="entry name" value="RUBRERYTHRIN-RELATED"/>
    <property type="match status" value="1"/>
</dbReference>
<dbReference type="CDD" id="cd00350">
    <property type="entry name" value="rubredoxin_like"/>
    <property type="match status" value="1"/>
</dbReference>
<accession>A0A9E2L2P7</accession>
<reference evidence="5" key="2">
    <citation type="submission" date="2021-04" db="EMBL/GenBank/DDBJ databases">
        <authorList>
            <person name="Gilroy R."/>
        </authorList>
    </citation>
    <scope>NUCLEOTIDE SEQUENCE</scope>
    <source>
        <strain evidence="5">Gambia15-2214</strain>
    </source>
</reference>
<feature type="domain" description="Rubrerythrin rubredoxin-like" evidence="4">
    <location>
        <begin position="83"/>
        <end position="111"/>
    </location>
</feature>
<reference evidence="5" key="1">
    <citation type="journal article" date="2021" name="PeerJ">
        <title>Extensive microbial diversity within the chicken gut microbiome revealed by metagenomics and culture.</title>
        <authorList>
            <person name="Gilroy R."/>
            <person name="Ravi A."/>
            <person name="Getino M."/>
            <person name="Pursley I."/>
            <person name="Horton D.L."/>
            <person name="Alikhan N.F."/>
            <person name="Baker D."/>
            <person name="Gharbi K."/>
            <person name="Hall N."/>
            <person name="Watson M."/>
            <person name="Adriaenssens E.M."/>
            <person name="Foster-Nyarko E."/>
            <person name="Jarju S."/>
            <person name="Secka A."/>
            <person name="Antonio M."/>
            <person name="Oren A."/>
            <person name="Chaudhuri R.R."/>
            <person name="La Ragione R."/>
            <person name="Hildebrand F."/>
            <person name="Pallen M.J."/>
        </authorList>
    </citation>
    <scope>NUCLEOTIDE SEQUENCE</scope>
    <source>
        <strain evidence="5">Gambia15-2214</strain>
    </source>
</reference>
<protein>
    <recommendedName>
        <fullName evidence="7">Rubrerythrin</fullName>
    </recommendedName>
</protein>
<dbReference type="Pfam" id="PF02915">
    <property type="entry name" value="Rubrerythrin"/>
    <property type="match status" value="1"/>
</dbReference>
<dbReference type="Gene3D" id="2.20.28.10">
    <property type="match status" value="1"/>
</dbReference>
<dbReference type="InterPro" id="IPR048574">
    <property type="entry name" value="RUBY_RBDX"/>
</dbReference>
<dbReference type="AlphaFoldDB" id="A0A9E2L2P7"/>
<dbReference type="InterPro" id="IPR052364">
    <property type="entry name" value="Rubrerythrin"/>
</dbReference>
<keyword evidence="1" id="KW-0479">Metal-binding</keyword>
<evidence type="ECO:0000313" key="6">
    <source>
        <dbReference type="Proteomes" id="UP000823914"/>
    </source>
</evidence>
<evidence type="ECO:0008006" key="7">
    <source>
        <dbReference type="Google" id="ProtNLM"/>
    </source>
</evidence>
<organism evidence="5 6">
    <name type="scientific">Candidatus Treponema excrementipullorum</name>
    <dbReference type="NCBI Taxonomy" id="2838768"/>
    <lineage>
        <taxon>Bacteria</taxon>
        <taxon>Pseudomonadati</taxon>
        <taxon>Spirochaetota</taxon>
        <taxon>Spirochaetia</taxon>
        <taxon>Spirochaetales</taxon>
        <taxon>Treponemataceae</taxon>
        <taxon>Treponema</taxon>
    </lineage>
</organism>